<dbReference type="Proteomes" id="UP000315647">
    <property type="component" value="Chromosome"/>
</dbReference>
<gene>
    <name evidence="2" type="ORF">Enr10x_16640</name>
</gene>
<accession>A0A517Q425</accession>
<keyword evidence="1" id="KW-0812">Transmembrane</keyword>
<name>A0A517Q425_9PLAN</name>
<evidence type="ECO:0000256" key="1">
    <source>
        <dbReference type="SAM" id="Phobius"/>
    </source>
</evidence>
<dbReference type="EMBL" id="CP037421">
    <property type="protein sequence ID" value="QDT26363.1"/>
    <property type="molecule type" value="Genomic_DNA"/>
</dbReference>
<feature type="transmembrane region" description="Helical" evidence="1">
    <location>
        <begin position="12"/>
        <end position="33"/>
    </location>
</feature>
<proteinExistence type="predicted"/>
<keyword evidence="3" id="KW-1185">Reference proteome</keyword>
<evidence type="ECO:0000313" key="2">
    <source>
        <dbReference type="EMBL" id="QDT26363.1"/>
    </source>
</evidence>
<organism evidence="2 3">
    <name type="scientific">Gimesia panareensis</name>
    <dbReference type="NCBI Taxonomy" id="2527978"/>
    <lineage>
        <taxon>Bacteria</taxon>
        <taxon>Pseudomonadati</taxon>
        <taxon>Planctomycetota</taxon>
        <taxon>Planctomycetia</taxon>
        <taxon>Planctomycetales</taxon>
        <taxon>Planctomycetaceae</taxon>
        <taxon>Gimesia</taxon>
    </lineage>
</organism>
<evidence type="ECO:0008006" key="4">
    <source>
        <dbReference type="Google" id="ProtNLM"/>
    </source>
</evidence>
<protein>
    <recommendedName>
        <fullName evidence="4">Telomeric repeat-binding factor 2</fullName>
    </recommendedName>
</protein>
<sequence>MKMKTSCYSRLFRITGDIVWGLVIAGLLAITVISHSTIGISGSKELTNNGQKMPRETSRNEWAEAGTEASAGDATVKILRAEVGPINYATLDDIQFQSTEEFLNLKISILNRSKVKKHSYLSLGLYHTAEDLLQDEYGNNYPIYISGTVGVVGQLNYANLYPGQSVEDLIIFARPVKSARHLRLCLPGAAITGGKPLYLQFPAP</sequence>
<keyword evidence="1" id="KW-0472">Membrane</keyword>
<dbReference type="RefSeq" id="WP_145448694.1">
    <property type="nucleotide sequence ID" value="NZ_CP037421.1"/>
</dbReference>
<keyword evidence="1" id="KW-1133">Transmembrane helix</keyword>
<reference evidence="2 3" key="1">
    <citation type="submission" date="2019-03" db="EMBL/GenBank/DDBJ databases">
        <title>Deep-cultivation of Planctomycetes and their phenomic and genomic characterization uncovers novel biology.</title>
        <authorList>
            <person name="Wiegand S."/>
            <person name="Jogler M."/>
            <person name="Boedeker C."/>
            <person name="Pinto D."/>
            <person name="Vollmers J."/>
            <person name="Rivas-Marin E."/>
            <person name="Kohn T."/>
            <person name="Peeters S.H."/>
            <person name="Heuer A."/>
            <person name="Rast P."/>
            <person name="Oberbeckmann S."/>
            <person name="Bunk B."/>
            <person name="Jeske O."/>
            <person name="Meyerdierks A."/>
            <person name="Storesund J.E."/>
            <person name="Kallscheuer N."/>
            <person name="Luecker S."/>
            <person name="Lage O.M."/>
            <person name="Pohl T."/>
            <person name="Merkel B.J."/>
            <person name="Hornburger P."/>
            <person name="Mueller R.-W."/>
            <person name="Bruemmer F."/>
            <person name="Labrenz M."/>
            <person name="Spormann A.M."/>
            <person name="Op den Camp H."/>
            <person name="Overmann J."/>
            <person name="Amann R."/>
            <person name="Jetten M.S.M."/>
            <person name="Mascher T."/>
            <person name="Medema M.H."/>
            <person name="Devos D.P."/>
            <person name="Kaster A.-K."/>
            <person name="Ovreas L."/>
            <person name="Rohde M."/>
            <person name="Galperin M.Y."/>
            <person name="Jogler C."/>
        </authorList>
    </citation>
    <scope>NUCLEOTIDE SEQUENCE [LARGE SCALE GENOMIC DNA]</scope>
    <source>
        <strain evidence="2 3">Enr10</strain>
    </source>
</reference>
<evidence type="ECO:0000313" key="3">
    <source>
        <dbReference type="Proteomes" id="UP000315647"/>
    </source>
</evidence>
<dbReference type="AlphaFoldDB" id="A0A517Q425"/>